<dbReference type="EMBL" id="LNQE01001853">
    <property type="protein sequence ID" value="KUG04326.1"/>
    <property type="molecule type" value="Genomic_DNA"/>
</dbReference>
<sequence>MEKRREVFNRVMADFLEIPKDLVMDIPKLTMVGRNELYIENHRGIIEYRVDLLRINLSRGFIEIQGDNLEIKTLMPEELFLIGDVHAVIFRD</sequence>
<dbReference type="NCBIfam" id="TIGR02856">
    <property type="entry name" value="spore_yqfC"/>
    <property type="match status" value="1"/>
</dbReference>
<proteinExistence type="predicted"/>
<dbReference type="Pfam" id="PF07873">
    <property type="entry name" value="YabP"/>
    <property type="match status" value="1"/>
</dbReference>
<dbReference type="AlphaFoldDB" id="A0A0W8E7F1"/>
<comment type="caution">
    <text evidence="1">The sequence shown here is derived from an EMBL/GenBank/DDBJ whole genome shotgun (WGS) entry which is preliminary data.</text>
</comment>
<reference evidence="1" key="1">
    <citation type="journal article" date="2015" name="Proc. Natl. Acad. Sci. U.S.A.">
        <title>Networks of energetic and metabolic interactions define dynamics in microbial communities.</title>
        <authorList>
            <person name="Embree M."/>
            <person name="Liu J.K."/>
            <person name="Al-Bassam M.M."/>
            <person name="Zengler K."/>
        </authorList>
    </citation>
    <scope>NUCLEOTIDE SEQUENCE</scope>
</reference>
<accession>A0A0W8E7F1</accession>
<name>A0A0W8E7F1_9ZZZZ</name>
<protein>
    <recommendedName>
        <fullName evidence="2">Sporulation protein YqfC</fullName>
    </recommendedName>
</protein>
<organism evidence="1">
    <name type="scientific">hydrocarbon metagenome</name>
    <dbReference type="NCBI Taxonomy" id="938273"/>
    <lineage>
        <taxon>unclassified sequences</taxon>
        <taxon>metagenomes</taxon>
        <taxon>ecological metagenomes</taxon>
    </lineage>
</organism>
<dbReference type="InterPro" id="IPR022477">
    <property type="entry name" value="Spore_YqfC"/>
</dbReference>
<dbReference type="InterPro" id="IPR022476">
    <property type="entry name" value="Spore_YabP/YqfC"/>
</dbReference>
<evidence type="ECO:0008006" key="2">
    <source>
        <dbReference type="Google" id="ProtNLM"/>
    </source>
</evidence>
<gene>
    <name evidence="1" type="ORF">ASZ90_018333</name>
</gene>
<evidence type="ECO:0000313" key="1">
    <source>
        <dbReference type="EMBL" id="KUG04326.1"/>
    </source>
</evidence>